<proteinExistence type="predicted"/>
<dbReference type="AlphaFoldDB" id="F1T7K7"/>
<dbReference type="eggNOG" id="ENOG50337HE">
    <property type="taxonomic scope" value="Bacteria"/>
</dbReference>
<keyword evidence="2" id="KW-1185">Reference proteome</keyword>
<accession>F1T7K7</accession>
<dbReference type="STRING" id="588581.Cpap_3890"/>
<dbReference type="OrthoDB" id="1915861at2"/>
<dbReference type="EMBL" id="ACXX02000001">
    <property type="protein sequence ID" value="EGD49455.1"/>
    <property type="molecule type" value="Genomic_DNA"/>
</dbReference>
<organism evidence="1 2">
    <name type="scientific">Ruminiclostridium papyrosolvens DSM 2782</name>
    <dbReference type="NCBI Taxonomy" id="588581"/>
    <lineage>
        <taxon>Bacteria</taxon>
        <taxon>Bacillati</taxon>
        <taxon>Bacillota</taxon>
        <taxon>Clostridia</taxon>
        <taxon>Eubacteriales</taxon>
        <taxon>Oscillospiraceae</taxon>
        <taxon>Ruminiclostridium</taxon>
    </lineage>
</organism>
<comment type="caution">
    <text evidence="1">The sequence shown here is derived from an EMBL/GenBank/DDBJ whole genome shotgun (WGS) entry which is preliminary data.</text>
</comment>
<evidence type="ECO:0000313" key="1">
    <source>
        <dbReference type="EMBL" id="EGD49455.1"/>
    </source>
</evidence>
<dbReference type="RefSeq" id="WP_004616156.1">
    <property type="nucleotide sequence ID" value="NZ_ACXX02000001.1"/>
</dbReference>
<protein>
    <submittedName>
        <fullName evidence="1">Uncharacterized protein</fullName>
    </submittedName>
</protein>
<evidence type="ECO:0000313" key="2">
    <source>
        <dbReference type="Proteomes" id="UP000003860"/>
    </source>
</evidence>
<reference evidence="1" key="2">
    <citation type="submission" date="2011-01" db="EMBL/GenBank/DDBJ databases">
        <title>The Non-contiguous Finished genome of Clostridium papyrosolvens.</title>
        <authorList>
            <person name="Lucas S."/>
            <person name="Copeland A."/>
            <person name="Lapidus A."/>
            <person name="Cheng J.-F."/>
            <person name="Goodwin L."/>
            <person name="Pitluck S."/>
            <person name="Misra M."/>
            <person name="Chertkov O."/>
            <person name="Detter J.C."/>
            <person name="Han C."/>
            <person name="Tapia R."/>
            <person name="Land M."/>
            <person name="Hauser L."/>
            <person name="Kyrpides N."/>
            <person name="Ivanova N."/>
            <person name="Pagani I."/>
            <person name="Mouttaki H."/>
            <person name="He Z."/>
            <person name="Zhou J."/>
            <person name="Hemme C.L."/>
            <person name="Woyke T."/>
        </authorList>
    </citation>
    <scope>NUCLEOTIDE SEQUENCE [LARGE SCALE GENOMIC DNA]</scope>
    <source>
        <strain evidence="1">DSM 2782</strain>
    </source>
</reference>
<dbReference type="Proteomes" id="UP000003860">
    <property type="component" value="Unassembled WGS sequence"/>
</dbReference>
<gene>
    <name evidence="1" type="ORF">Cpap_3890</name>
</gene>
<sequence>MLIGVDIRRKLVFLWLVLFLLIWIVFSVCFKTGAMKSQLEAVEQAVSNKDWPRAEKETEKFTANYKSRKYLIEINNSSEIYITFSHTVEQLSVAVKNKQDSALEYAGLLKAALRYAIQPFAEP</sequence>
<reference evidence="1" key="1">
    <citation type="submission" date="2009-07" db="EMBL/GenBank/DDBJ databases">
        <authorList>
            <consortium name="US DOE Joint Genome Institute (JGI-PGF)"/>
            <person name="Lucas S."/>
            <person name="Copeland A."/>
            <person name="Lapidus A."/>
            <person name="Glavina del Rio T."/>
            <person name="Tice H."/>
            <person name="Bruce D."/>
            <person name="Goodwin L."/>
            <person name="Pitluck S."/>
            <person name="Larimer F."/>
            <person name="Land M.L."/>
            <person name="Mouttaki H."/>
            <person name="He Z."/>
            <person name="Zhou J."/>
            <person name="Hemme C.L."/>
        </authorList>
    </citation>
    <scope>NUCLEOTIDE SEQUENCE</scope>
    <source>
        <strain evidence="1">DSM 2782</strain>
    </source>
</reference>
<name>F1T7K7_9FIRM</name>